<dbReference type="AlphaFoldDB" id="A0AAD7JJL0"/>
<gene>
    <name evidence="2" type="ORF">B0H16DRAFT_1718489</name>
</gene>
<keyword evidence="3" id="KW-1185">Reference proteome</keyword>
<accession>A0AAD7JJL0</accession>
<dbReference type="EMBL" id="JARKIB010000029">
    <property type="protein sequence ID" value="KAJ7763853.1"/>
    <property type="molecule type" value="Genomic_DNA"/>
</dbReference>
<organism evidence="2 3">
    <name type="scientific">Mycena metata</name>
    <dbReference type="NCBI Taxonomy" id="1033252"/>
    <lineage>
        <taxon>Eukaryota</taxon>
        <taxon>Fungi</taxon>
        <taxon>Dikarya</taxon>
        <taxon>Basidiomycota</taxon>
        <taxon>Agaricomycotina</taxon>
        <taxon>Agaricomycetes</taxon>
        <taxon>Agaricomycetidae</taxon>
        <taxon>Agaricales</taxon>
        <taxon>Marasmiineae</taxon>
        <taxon>Mycenaceae</taxon>
        <taxon>Mycena</taxon>
    </lineage>
</organism>
<evidence type="ECO:0000313" key="3">
    <source>
        <dbReference type="Proteomes" id="UP001215598"/>
    </source>
</evidence>
<evidence type="ECO:0000313" key="2">
    <source>
        <dbReference type="EMBL" id="KAJ7763853.1"/>
    </source>
</evidence>
<feature type="region of interest" description="Disordered" evidence="1">
    <location>
        <begin position="24"/>
        <end position="43"/>
    </location>
</feature>
<proteinExistence type="predicted"/>
<comment type="caution">
    <text evidence="2">The sequence shown here is derived from an EMBL/GenBank/DDBJ whole genome shotgun (WGS) entry which is preliminary data.</text>
</comment>
<protein>
    <submittedName>
        <fullName evidence="2">Uncharacterized protein</fullName>
    </submittedName>
</protein>
<sequence>MAANKSRESAKLRERKAELRAKINDQKAELEQSKAEDKSLTASSCGRVRTVSLQKTAKGVINTAAASVADGTIPPIDSGTIEADAYGILSPYVNGTSDGAVFGPSTGTATLTFPALRTFNI</sequence>
<feature type="compositionally biased region" description="Basic and acidic residues" evidence="1">
    <location>
        <begin position="24"/>
        <end position="39"/>
    </location>
</feature>
<reference evidence="2" key="1">
    <citation type="submission" date="2023-03" db="EMBL/GenBank/DDBJ databases">
        <title>Massive genome expansion in bonnet fungi (Mycena s.s.) driven by repeated elements and novel gene families across ecological guilds.</title>
        <authorList>
            <consortium name="Lawrence Berkeley National Laboratory"/>
            <person name="Harder C.B."/>
            <person name="Miyauchi S."/>
            <person name="Viragh M."/>
            <person name="Kuo A."/>
            <person name="Thoen E."/>
            <person name="Andreopoulos B."/>
            <person name="Lu D."/>
            <person name="Skrede I."/>
            <person name="Drula E."/>
            <person name="Henrissat B."/>
            <person name="Morin E."/>
            <person name="Kohler A."/>
            <person name="Barry K."/>
            <person name="LaButti K."/>
            <person name="Morin E."/>
            <person name="Salamov A."/>
            <person name="Lipzen A."/>
            <person name="Mereny Z."/>
            <person name="Hegedus B."/>
            <person name="Baldrian P."/>
            <person name="Stursova M."/>
            <person name="Weitz H."/>
            <person name="Taylor A."/>
            <person name="Grigoriev I.V."/>
            <person name="Nagy L.G."/>
            <person name="Martin F."/>
            <person name="Kauserud H."/>
        </authorList>
    </citation>
    <scope>NUCLEOTIDE SEQUENCE</scope>
    <source>
        <strain evidence="2">CBHHK182m</strain>
    </source>
</reference>
<evidence type="ECO:0000256" key="1">
    <source>
        <dbReference type="SAM" id="MobiDB-lite"/>
    </source>
</evidence>
<dbReference type="Proteomes" id="UP001215598">
    <property type="component" value="Unassembled WGS sequence"/>
</dbReference>
<name>A0AAD7JJL0_9AGAR</name>